<accession>A0A6I1MR72</accession>
<dbReference type="OrthoDB" id="581132at2"/>
<evidence type="ECO:0000313" key="1">
    <source>
        <dbReference type="EMBL" id="MPQ45293.1"/>
    </source>
</evidence>
<comment type="caution">
    <text evidence="1">The sequence shown here is derived from an EMBL/GenBank/DDBJ whole genome shotgun (WGS) entry which is preliminary data.</text>
</comment>
<keyword evidence="2" id="KW-1185">Reference proteome</keyword>
<proteinExistence type="predicted"/>
<reference evidence="1 2" key="1">
    <citation type="submission" date="2019-10" db="EMBL/GenBank/DDBJ databases">
        <title>The Genome Sequence of Clostridium tarantellae Isolated from Fish Brain.</title>
        <authorList>
            <person name="Bano L."/>
            <person name="Kiel M."/>
            <person name="Sales G."/>
            <person name="Doxey A.C."/>
            <person name="Mansfield M.J."/>
            <person name="Schiavone M."/>
            <person name="Rossetto O."/>
            <person name="Pirazzini M."/>
            <person name="Dobrindt U."/>
            <person name="Montecucco C."/>
        </authorList>
    </citation>
    <scope>NUCLEOTIDE SEQUENCE [LARGE SCALE GENOMIC DNA]</scope>
    <source>
        <strain evidence="1 2">DSM 3997</strain>
    </source>
</reference>
<dbReference type="EMBL" id="WHJC01000565">
    <property type="protein sequence ID" value="MPQ45293.1"/>
    <property type="molecule type" value="Genomic_DNA"/>
</dbReference>
<dbReference type="RefSeq" id="WP_152892436.1">
    <property type="nucleotide sequence ID" value="NZ_WHJC01000565.1"/>
</dbReference>
<gene>
    <name evidence="1" type="ORF">GBZ86_16370</name>
</gene>
<organism evidence="1 2">
    <name type="scientific">Clostridium tarantellae</name>
    <dbReference type="NCBI Taxonomy" id="39493"/>
    <lineage>
        <taxon>Bacteria</taxon>
        <taxon>Bacillati</taxon>
        <taxon>Bacillota</taxon>
        <taxon>Clostridia</taxon>
        <taxon>Eubacteriales</taxon>
        <taxon>Clostridiaceae</taxon>
        <taxon>Clostridium</taxon>
    </lineage>
</organism>
<protein>
    <submittedName>
        <fullName evidence="1">Uncharacterized protein</fullName>
    </submittedName>
</protein>
<feature type="non-terminal residue" evidence="1">
    <location>
        <position position="235"/>
    </location>
</feature>
<dbReference type="Proteomes" id="UP000430345">
    <property type="component" value="Unassembled WGS sequence"/>
</dbReference>
<sequence length="235" mass="27287">MKKKFKFLVTKNITLDKKPSKKDVAIINKIWGDFIEVEGDLQCFLNYAINGHTFKADLCDRNSSNYRGTYCFIIDIDNTYLYKEYDDALNKEINKTRVKTLEEGYLTPTGAIELLNGIGQFNYGIYNTFSNTKEWNRFRIIVILDEPIFDREKRDSLYKAFSEIFKDDRSSSNYNKLFFGTRDDNFHLIKNKNYLKEEDLAPFIQNSTSKTACKASINAPLKVINTNTPPILSPI</sequence>
<evidence type="ECO:0000313" key="2">
    <source>
        <dbReference type="Proteomes" id="UP000430345"/>
    </source>
</evidence>
<name>A0A6I1MR72_9CLOT</name>
<dbReference type="AlphaFoldDB" id="A0A6I1MR72"/>